<evidence type="ECO:0000256" key="1">
    <source>
        <dbReference type="ARBA" id="ARBA00022729"/>
    </source>
</evidence>
<dbReference type="Gene3D" id="3.40.190.170">
    <property type="entry name" value="Bacterial extracellular solute-binding protein, family 7"/>
    <property type="match status" value="1"/>
</dbReference>
<organism evidence="2 3">
    <name type="scientific">Cohaesibacter gelatinilyticus</name>
    <dbReference type="NCBI Taxonomy" id="372072"/>
    <lineage>
        <taxon>Bacteria</taxon>
        <taxon>Pseudomonadati</taxon>
        <taxon>Pseudomonadota</taxon>
        <taxon>Alphaproteobacteria</taxon>
        <taxon>Hyphomicrobiales</taxon>
        <taxon>Cohaesibacteraceae</taxon>
    </lineage>
</organism>
<dbReference type="InterPro" id="IPR018389">
    <property type="entry name" value="DctP_fam"/>
</dbReference>
<dbReference type="RefSeq" id="WP_244579997.1">
    <property type="nucleotide sequence ID" value="NZ_OBEL01000001.1"/>
</dbReference>
<dbReference type="CDD" id="cd13665">
    <property type="entry name" value="PBP2_TRAP_Dctp3_4"/>
    <property type="match status" value="1"/>
</dbReference>
<protein>
    <submittedName>
        <fullName evidence="2">TRAP-type C4-dicarboxylate transport system, substrate-binding protein</fullName>
    </submittedName>
</protein>
<dbReference type="AlphaFoldDB" id="A0A285NG77"/>
<keyword evidence="1" id="KW-0732">Signal</keyword>
<dbReference type="Proteomes" id="UP000219439">
    <property type="component" value="Unassembled WGS sequence"/>
</dbReference>
<name>A0A285NG77_9HYPH</name>
<sequence length="403" mass="44669">MANVLPDSHKRFDQFSMSYRKAPKSLAHSSYNDVYTKTQASRRSRVAVKSDDAEQLNRTFLIRTLLLAVMLVTFSWLSSPARAADVTLRLHSFLPPSSTVPKQILRPWAKKVEEASDGRIKIQHFDSMALGGKPPSLMDQARDGVVDITWTLLGYTPGRFPRSEVLELPFLMEDPVATSLAFWDLVEEDFSKNEFKSVKVLGAWVHGPGVLHSKEPIRSLEDMKGLKLRGPTRVINDYFKEIGAVPLGLPLPAVPEALSRGVISATALPWEVTPAVKLSELVGNHSELKGPQALYTATLVLVMNKARYNNLPDDLKAILDAESGAKLSGFGGRVQYAADGAARKIAQDAGNDFHEISSKDYDAWKQAAQPVYDRWIADMTKKGIDGQALIEKARERIKAHRKP</sequence>
<dbReference type="PANTHER" id="PTHR33376">
    <property type="match status" value="1"/>
</dbReference>
<dbReference type="PANTHER" id="PTHR33376:SF15">
    <property type="entry name" value="BLL6794 PROTEIN"/>
    <property type="match status" value="1"/>
</dbReference>
<dbReference type="Pfam" id="PF03480">
    <property type="entry name" value="DctP"/>
    <property type="match status" value="1"/>
</dbReference>
<dbReference type="InterPro" id="IPR038404">
    <property type="entry name" value="TRAP_DctP_sf"/>
</dbReference>
<evidence type="ECO:0000313" key="3">
    <source>
        <dbReference type="Proteomes" id="UP000219439"/>
    </source>
</evidence>
<accession>A0A285NG77</accession>
<proteinExistence type="predicted"/>
<keyword evidence="3" id="KW-1185">Reference proteome</keyword>
<gene>
    <name evidence="2" type="ORF">SAMN06265368_0573</name>
</gene>
<reference evidence="2 3" key="1">
    <citation type="submission" date="2017-09" db="EMBL/GenBank/DDBJ databases">
        <authorList>
            <person name="Ehlers B."/>
            <person name="Leendertz F.H."/>
        </authorList>
    </citation>
    <scope>NUCLEOTIDE SEQUENCE [LARGE SCALE GENOMIC DNA]</scope>
    <source>
        <strain evidence="2 3">DSM 18289</strain>
    </source>
</reference>
<evidence type="ECO:0000313" key="2">
    <source>
        <dbReference type="EMBL" id="SNZ06886.1"/>
    </source>
</evidence>
<dbReference type="GO" id="GO:0055085">
    <property type="term" value="P:transmembrane transport"/>
    <property type="evidence" value="ECO:0007669"/>
    <property type="project" value="InterPro"/>
</dbReference>
<dbReference type="NCBIfam" id="NF037995">
    <property type="entry name" value="TRAP_S1"/>
    <property type="match status" value="1"/>
</dbReference>
<dbReference type="EMBL" id="OBEL01000001">
    <property type="protein sequence ID" value="SNZ06886.1"/>
    <property type="molecule type" value="Genomic_DNA"/>
</dbReference>